<dbReference type="HAMAP" id="MF_01987">
    <property type="entry name" value="Ribokinase"/>
    <property type="match status" value="1"/>
</dbReference>
<dbReference type="InterPro" id="IPR011877">
    <property type="entry name" value="Ribokinase"/>
</dbReference>
<comment type="cofactor">
    <cofactor evidence="9">
        <name>Mg(2+)</name>
        <dbReference type="ChEBI" id="CHEBI:18420"/>
    </cofactor>
    <text evidence="9">Requires a divalent cation, most likely magnesium in vivo, as an electrophilic catalyst to aid phosphoryl group transfer. It is the chelate of the metal and the nucleotide that is the actual substrate.</text>
</comment>
<evidence type="ECO:0000256" key="8">
    <source>
        <dbReference type="ARBA" id="ARBA00023277"/>
    </source>
</evidence>
<dbReference type="AlphaFoldDB" id="A0AAN7BN58"/>
<dbReference type="GO" id="GO:0005634">
    <property type="term" value="C:nucleus"/>
    <property type="evidence" value="ECO:0007669"/>
    <property type="project" value="UniProtKB-SubCell"/>
</dbReference>
<keyword evidence="5 9" id="KW-0067">ATP-binding</keyword>
<keyword evidence="9" id="KW-0963">Cytoplasm</keyword>
<feature type="binding site" evidence="9">
    <location>
        <position position="265"/>
    </location>
    <ligand>
        <name>K(+)</name>
        <dbReference type="ChEBI" id="CHEBI:29103"/>
    </ligand>
</feature>
<dbReference type="EC" id="2.7.1.15" evidence="9"/>
<feature type="binding site" evidence="9">
    <location>
        <position position="198"/>
    </location>
    <ligand>
        <name>ATP</name>
        <dbReference type="ChEBI" id="CHEBI:30616"/>
    </ligand>
</feature>
<dbReference type="GO" id="GO:0004747">
    <property type="term" value="F:ribokinase activity"/>
    <property type="evidence" value="ECO:0007669"/>
    <property type="project" value="UniProtKB-UniRule"/>
</dbReference>
<organism evidence="11 12">
    <name type="scientific">Podospora fimiseda</name>
    <dbReference type="NCBI Taxonomy" id="252190"/>
    <lineage>
        <taxon>Eukaryota</taxon>
        <taxon>Fungi</taxon>
        <taxon>Dikarya</taxon>
        <taxon>Ascomycota</taxon>
        <taxon>Pezizomycotina</taxon>
        <taxon>Sordariomycetes</taxon>
        <taxon>Sordariomycetidae</taxon>
        <taxon>Sordariales</taxon>
        <taxon>Podosporaceae</taxon>
        <taxon>Podospora</taxon>
    </lineage>
</organism>
<dbReference type="GO" id="GO:0005737">
    <property type="term" value="C:cytoplasm"/>
    <property type="evidence" value="ECO:0007669"/>
    <property type="project" value="UniProtKB-SubCell"/>
</dbReference>
<keyword evidence="1 9" id="KW-0808">Transferase</keyword>
<comment type="function">
    <text evidence="9">Catalyzes the phosphorylation of ribose at O-5 in a reaction requiring ATP and magnesium. The resulting D-ribose-5-phosphate can then be used either for sythesis of nucleotides, histidine, and tryptophan, or as a component of the pentose phosphate pathway.</text>
</comment>
<evidence type="ECO:0000259" key="10">
    <source>
        <dbReference type="Pfam" id="PF00294"/>
    </source>
</evidence>
<sequence length="319" mass="33644">MATLPKITILGSLNIDLVSYVPHHPLPGETLSATSFKVSPGGKGANQAVACGKLSRSSSSSSIPPSAQIKMVGAVGSDTYGTLLLSNLSSYGVDPTLITSIPNAKTGIAIIIVDEPTGENRIVLSAEANNLCSGQEFIEKALEKGTDLLIMQLEIPMETVLAATEEAKRRGIKVLLNPAPAKKLPEEVYQGLAHLIVNETEASILGEVDERELDTEEGLERVSEGFIKRGVENVVITLGARGVYYMDKSGKKGLVEAEKGIKVVDTTAAGDTFVGRYALDVVGGGFDIEVAVKKGNKASAITVQRAGAQDSIPWKDEVE</sequence>
<feature type="active site" description="Proton acceptor" evidence="9">
    <location>
        <position position="271"/>
    </location>
</feature>
<dbReference type="GO" id="GO:0046872">
    <property type="term" value="F:metal ion binding"/>
    <property type="evidence" value="ECO:0007669"/>
    <property type="project" value="UniProtKB-KW"/>
</dbReference>
<comment type="caution">
    <text evidence="9">Lacks conserved residue(s) required for the propagation of feature annotation.</text>
</comment>
<comment type="subunit">
    <text evidence="9">Homodimer.</text>
</comment>
<evidence type="ECO:0000256" key="6">
    <source>
        <dbReference type="ARBA" id="ARBA00022842"/>
    </source>
</evidence>
<feature type="binding site" evidence="9">
    <location>
        <begin position="270"/>
        <end position="271"/>
    </location>
    <ligand>
        <name>ATP</name>
        <dbReference type="ChEBI" id="CHEBI:30616"/>
    </ligand>
</feature>
<comment type="similarity">
    <text evidence="9">Belongs to the carbohydrate kinase PfkB family. Ribokinase subfamily.</text>
</comment>
<evidence type="ECO:0000256" key="1">
    <source>
        <dbReference type="ARBA" id="ARBA00022679"/>
    </source>
</evidence>
<dbReference type="GO" id="GO:0019303">
    <property type="term" value="P:D-ribose catabolic process"/>
    <property type="evidence" value="ECO:0007669"/>
    <property type="project" value="UniProtKB-UniRule"/>
</dbReference>
<feature type="binding site" evidence="9">
    <location>
        <position position="307"/>
    </location>
    <ligand>
        <name>K(+)</name>
        <dbReference type="ChEBI" id="CHEBI:29103"/>
    </ligand>
</feature>
<comment type="caution">
    <text evidence="11">The sequence shown here is derived from an EMBL/GenBank/DDBJ whole genome shotgun (WGS) entry which is preliminary data.</text>
</comment>
<accession>A0AAN7BN58</accession>
<keyword evidence="8 9" id="KW-0119">Carbohydrate metabolism</keyword>
<dbReference type="Proteomes" id="UP001301958">
    <property type="component" value="Unassembled WGS sequence"/>
</dbReference>
<evidence type="ECO:0000313" key="11">
    <source>
        <dbReference type="EMBL" id="KAK4226375.1"/>
    </source>
</evidence>
<evidence type="ECO:0000256" key="9">
    <source>
        <dbReference type="HAMAP-Rule" id="MF_03215"/>
    </source>
</evidence>
<keyword evidence="7 9" id="KW-0630">Potassium</keyword>
<reference evidence="11" key="2">
    <citation type="submission" date="2023-05" db="EMBL/GenBank/DDBJ databases">
        <authorList>
            <consortium name="Lawrence Berkeley National Laboratory"/>
            <person name="Steindorff A."/>
            <person name="Hensen N."/>
            <person name="Bonometti L."/>
            <person name="Westerberg I."/>
            <person name="Brannstrom I.O."/>
            <person name="Guillou S."/>
            <person name="Cros-Aarteil S."/>
            <person name="Calhoun S."/>
            <person name="Haridas S."/>
            <person name="Kuo A."/>
            <person name="Mondo S."/>
            <person name="Pangilinan J."/>
            <person name="Riley R."/>
            <person name="Labutti K."/>
            <person name="Andreopoulos B."/>
            <person name="Lipzen A."/>
            <person name="Chen C."/>
            <person name="Yanf M."/>
            <person name="Daum C."/>
            <person name="Ng V."/>
            <person name="Clum A."/>
            <person name="Ohm R."/>
            <person name="Martin F."/>
            <person name="Silar P."/>
            <person name="Natvig D."/>
            <person name="Lalanne C."/>
            <person name="Gautier V."/>
            <person name="Ament-Velasquez S.L."/>
            <person name="Kruys A."/>
            <person name="Hutchinson M.I."/>
            <person name="Powell A.J."/>
            <person name="Barry K."/>
            <person name="Miller A.N."/>
            <person name="Grigoriev I.V."/>
            <person name="Debuchy R."/>
            <person name="Gladieux P."/>
            <person name="Thoren M.H."/>
            <person name="Johannesson H."/>
        </authorList>
    </citation>
    <scope>NUCLEOTIDE SEQUENCE</scope>
    <source>
        <strain evidence="11">CBS 990.96</strain>
    </source>
</reference>
<feature type="binding site" evidence="9">
    <location>
        <position position="302"/>
    </location>
    <ligand>
        <name>K(+)</name>
        <dbReference type="ChEBI" id="CHEBI:29103"/>
    </ligand>
</feature>
<keyword evidence="6 9" id="KW-0460">Magnesium</keyword>
<dbReference type="GO" id="GO:0005524">
    <property type="term" value="F:ATP binding"/>
    <property type="evidence" value="ECO:0007669"/>
    <property type="project" value="UniProtKB-UniRule"/>
</dbReference>
<dbReference type="Pfam" id="PF00294">
    <property type="entry name" value="PfkB"/>
    <property type="match status" value="1"/>
</dbReference>
<dbReference type="InterPro" id="IPR011611">
    <property type="entry name" value="PfkB_dom"/>
</dbReference>
<dbReference type="CDD" id="cd01174">
    <property type="entry name" value="ribokinase"/>
    <property type="match status" value="1"/>
</dbReference>
<feature type="binding site" evidence="9">
    <location>
        <position position="267"/>
    </location>
    <ligand>
        <name>K(+)</name>
        <dbReference type="ChEBI" id="CHEBI:29103"/>
    </ligand>
</feature>
<comment type="subcellular location">
    <subcellularLocation>
        <location evidence="9">Cytoplasm</location>
    </subcellularLocation>
    <subcellularLocation>
        <location evidence="9">Nucleus</location>
    </subcellularLocation>
</comment>
<dbReference type="Gene3D" id="3.40.1190.20">
    <property type="match status" value="1"/>
</dbReference>
<dbReference type="SUPFAM" id="SSF53613">
    <property type="entry name" value="Ribokinase-like"/>
    <property type="match status" value="1"/>
</dbReference>
<feature type="binding site" evidence="9">
    <location>
        <begin position="237"/>
        <end position="242"/>
    </location>
    <ligand>
        <name>ATP</name>
        <dbReference type="ChEBI" id="CHEBI:30616"/>
    </ligand>
</feature>
<feature type="binding site" evidence="9">
    <location>
        <position position="311"/>
    </location>
    <ligand>
        <name>K(+)</name>
        <dbReference type="ChEBI" id="CHEBI:29103"/>
    </ligand>
</feature>
<evidence type="ECO:0000256" key="5">
    <source>
        <dbReference type="ARBA" id="ARBA00022840"/>
    </source>
</evidence>
<gene>
    <name evidence="11" type="ORF">QBC38DRAFT_233180</name>
</gene>
<keyword evidence="12" id="KW-1185">Reference proteome</keyword>
<feature type="binding site" evidence="9">
    <location>
        <position position="305"/>
    </location>
    <ligand>
        <name>K(+)</name>
        <dbReference type="ChEBI" id="CHEBI:29103"/>
    </ligand>
</feature>
<dbReference type="InterPro" id="IPR029056">
    <property type="entry name" value="Ribokinase-like"/>
</dbReference>
<keyword evidence="3 9" id="KW-0547">Nucleotide-binding</keyword>
<comment type="activity regulation">
    <text evidence="9">Activated by a monovalent cation that binds near, but not in, the active site. The most likely occupant of the site in vivo is potassium. Ion binding induces a conformational change that may alter substrate affinity.</text>
</comment>
<dbReference type="PANTHER" id="PTHR10584">
    <property type="entry name" value="SUGAR KINASE"/>
    <property type="match status" value="1"/>
</dbReference>
<evidence type="ECO:0000256" key="7">
    <source>
        <dbReference type="ARBA" id="ARBA00022958"/>
    </source>
</evidence>
<dbReference type="EMBL" id="MU865349">
    <property type="protein sequence ID" value="KAK4226375.1"/>
    <property type="molecule type" value="Genomic_DNA"/>
</dbReference>
<reference evidence="11" key="1">
    <citation type="journal article" date="2023" name="Mol. Phylogenet. Evol.">
        <title>Genome-scale phylogeny and comparative genomics of the fungal order Sordariales.</title>
        <authorList>
            <person name="Hensen N."/>
            <person name="Bonometti L."/>
            <person name="Westerberg I."/>
            <person name="Brannstrom I.O."/>
            <person name="Guillou S."/>
            <person name="Cros-Aarteil S."/>
            <person name="Calhoun S."/>
            <person name="Haridas S."/>
            <person name="Kuo A."/>
            <person name="Mondo S."/>
            <person name="Pangilinan J."/>
            <person name="Riley R."/>
            <person name="LaButti K."/>
            <person name="Andreopoulos B."/>
            <person name="Lipzen A."/>
            <person name="Chen C."/>
            <person name="Yan M."/>
            <person name="Daum C."/>
            <person name="Ng V."/>
            <person name="Clum A."/>
            <person name="Steindorff A."/>
            <person name="Ohm R.A."/>
            <person name="Martin F."/>
            <person name="Silar P."/>
            <person name="Natvig D.O."/>
            <person name="Lalanne C."/>
            <person name="Gautier V."/>
            <person name="Ament-Velasquez S.L."/>
            <person name="Kruys A."/>
            <person name="Hutchinson M.I."/>
            <person name="Powell A.J."/>
            <person name="Barry K."/>
            <person name="Miller A.N."/>
            <person name="Grigoriev I.V."/>
            <person name="Debuchy R."/>
            <person name="Gladieux P."/>
            <person name="Hiltunen Thoren M."/>
            <person name="Johannesson H."/>
        </authorList>
    </citation>
    <scope>NUCLEOTIDE SEQUENCE</scope>
    <source>
        <strain evidence="11">CBS 990.96</strain>
    </source>
</reference>
<keyword evidence="4 9" id="KW-0418">Kinase</keyword>
<keyword evidence="9" id="KW-0539">Nucleus</keyword>
<feature type="domain" description="Carbohydrate kinase PfkB" evidence="10">
    <location>
        <begin position="6"/>
        <end position="314"/>
    </location>
</feature>
<protein>
    <recommendedName>
        <fullName evidence="9">Ribokinase</fullName>
        <shortName evidence="9">RK</shortName>
        <ecNumber evidence="9">2.7.1.15</ecNumber>
    </recommendedName>
</protein>
<evidence type="ECO:0000256" key="4">
    <source>
        <dbReference type="ARBA" id="ARBA00022777"/>
    </source>
</evidence>
<dbReference type="InterPro" id="IPR002139">
    <property type="entry name" value="Ribo/fructo_kinase"/>
</dbReference>
<comment type="catalytic activity">
    <reaction evidence="9">
        <text>D-ribose + ATP = D-ribose 5-phosphate + ADP + H(+)</text>
        <dbReference type="Rhea" id="RHEA:13697"/>
        <dbReference type="ChEBI" id="CHEBI:15378"/>
        <dbReference type="ChEBI" id="CHEBI:30616"/>
        <dbReference type="ChEBI" id="CHEBI:47013"/>
        <dbReference type="ChEBI" id="CHEBI:78346"/>
        <dbReference type="ChEBI" id="CHEBI:456216"/>
        <dbReference type="EC" id="2.7.1.15"/>
    </reaction>
</comment>
<dbReference type="PANTHER" id="PTHR10584:SF166">
    <property type="entry name" value="RIBOKINASE"/>
    <property type="match status" value="1"/>
</dbReference>
<feature type="binding site" evidence="9">
    <location>
        <position position="154"/>
    </location>
    <ligand>
        <name>substrate</name>
    </ligand>
</feature>
<feature type="binding site" evidence="9">
    <location>
        <position position="271"/>
    </location>
    <ligand>
        <name>substrate</name>
    </ligand>
</feature>
<proteinExistence type="inferred from homology"/>
<feature type="binding site" evidence="9">
    <location>
        <begin position="14"/>
        <end position="16"/>
    </location>
    <ligand>
        <name>substrate</name>
    </ligand>
</feature>
<feature type="binding site" evidence="9">
    <location>
        <begin position="42"/>
        <end position="46"/>
    </location>
    <ligand>
        <name>substrate</name>
    </ligand>
</feature>
<comment type="pathway">
    <text evidence="9">Carbohydrate metabolism; D-ribose degradation; D-ribose 5-phosphate from beta-D-ribopyranose: step 2/2.</text>
</comment>
<keyword evidence="2 9" id="KW-0479">Metal-binding</keyword>
<evidence type="ECO:0000256" key="2">
    <source>
        <dbReference type="ARBA" id="ARBA00022723"/>
    </source>
</evidence>
<feature type="binding site" evidence="9">
    <location>
        <position position="296"/>
    </location>
    <ligand>
        <name>ATP</name>
        <dbReference type="ChEBI" id="CHEBI:30616"/>
    </ligand>
</feature>
<evidence type="ECO:0000256" key="3">
    <source>
        <dbReference type="ARBA" id="ARBA00022741"/>
    </source>
</evidence>
<name>A0AAN7BN58_9PEZI</name>
<evidence type="ECO:0000313" key="12">
    <source>
        <dbReference type="Proteomes" id="UP001301958"/>
    </source>
</evidence>
<dbReference type="PRINTS" id="PR00990">
    <property type="entry name" value="RIBOKINASE"/>
</dbReference>